<dbReference type="SUPFAM" id="SSF50486">
    <property type="entry name" value="FMT C-terminal domain-like"/>
    <property type="match status" value="1"/>
</dbReference>
<dbReference type="Proteomes" id="UP000316167">
    <property type="component" value="Unassembled WGS sequence"/>
</dbReference>
<dbReference type="Gene3D" id="3.10.25.10">
    <property type="entry name" value="Formyl transferase, C-terminal domain"/>
    <property type="match status" value="1"/>
</dbReference>
<dbReference type="EC" id="2.1.2.9" evidence="3 8"/>
<dbReference type="Gene3D" id="3.40.50.170">
    <property type="entry name" value="Formyl transferase, N-terminal domain"/>
    <property type="match status" value="1"/>
</dbReference>
<comment type="catalytic activity">
    <reaction evidence="7 8">
        <text>L-methionyl-tRNA(fMet) + (6R)-10-formyltetrahydrofolate = N-formyl-L-methionyl-tRNA(fMet) + (6S)-5,6,7,8-tetrahydrofolate + H(+)</text>
        <dbReference type="Rhea" id="RHEA:24380"/>
        <dbReference type="Rhea" id="RHEA-COMP:9952"/>
        <dbReference type="Rhea" id="RHEA-COMP:9953"/>
        <dbReference type="ChEBI" id="CHEBI:15378"/>
        <dbReference type="ChEBI" id="CHEBI:57453"/>
        <dbReference type="ChEBI" id="CHEBI:78530"/>
        <dbReference type="ChEBI" id="CHEBI:78844"/>
        <dbReference type="ChEBI" id="CHEBI:195366"/>
        <dbReference type="EC" id="2.1.2.9"/>
    </reaction>
</comment>
<dbReference type="CDD" id="cd08646">
    <property type="entry name" value="FMT_core_Met-tRNA-FMT_N"/>
    <property type="match status" value="1"/>
</dbReference>
<feature type="binding site" evidence="8">
    <location>
        <begin position="114"/>
        <end position="117"/>
    </location>
    <ligand>
        <name>(6S)-5,6,7,8-tetrahydrofolate</name>
        <dbReference type="ChEBI" id="CHEBI:57453"/>
    </ligand>
</feature>
<feature type="domain" description="Formyl transferase C-terminal" evidence="10">
    <location>
        <begin position="232"/>
        <end position="335"/>
    </location>
</feature>
<dbReference type="RefSeq" id="WP_242009557.1">
    <property type="nucleotide sequence ID" value="NZ_VLLE01000005.1"/>
</dbReference>
<evidence type="ECO:0000256" key="5">
    <source>
        <dbReference type="ARBA" id="ARBA00022679"/>
    </source>
</evidence>
<dbReference type="InterPro" id="IPR037022">
    <property type="entry name" value="Formyl_trans_C_sf"/>
</dbReference>
<dbReference type="InterPro" id="IPR011034">
    <property type="entry name" value="Formyl_transferase-like_C_sf"/>
</dbReference>
<proteinExistence type="inferred from homology"/>
<dbReference type="PANTHER" id="PTHR11138">
    <property type="entry name" value="METHIONYL-TRNA FORMYLTRANSFERASE"/>
    <property type="match status" value="1"/>
</dbReference>
<keyword evidence="5 8" id="KW-0808">Transferase</keyword>
<dbReference type="CDD" id="cd08704">
    <property type="entry name" value="Met_tRNA_FMT_C"/>
    <property type="match status" value="1"/>
</dbReference>
<dbReference type="HAMAP" id="MF_00182">
    <property type="entry name" value="Formyl_trans"/>
    <property type="match status" value="1"/>
</dbReference>
<evidence type="ECO:0000256" key="7">
    <source>
        <dbReference type="ARBA" id="ARBA00048558"/>
    </source>
</evidence>
<dbReference type="GO" id="GO:0005829">
    <property type="term" value="C:cytosol"/>
    <property type="evidence" value="ECO:0007669"/>
    <property type="project" value="TreeGrafter"/>
</dbReference>
<dbReference type="AlphaFoldDB" id="A0A562SH85"/>
<dbReference type="Pfam" id="PF02911">
    <property type="entry name" value="Formyl_trans_C"/>
    <property type="match status" value="1"/>
</dbReference>
<evidence type="ECO:0000259" key="10">
    <source>
        <dbReference type="Pfam" id="PF02911"/>
    </source>
</evidence>
<comment type="function">
    <text evidence="1 8">Attaches a formyl group to the free amino group of methionyl-tRNA(fMet). The formyl group appears to play a dual role in the initiator identity of N-formylmethionyl-tRNA by promoting its recognition by IF2 and preventing the misappropriation of this tRNA by the elongation apparatus.</text>
</comment>
<dbReference type="SUPFAM" id="SSF53328">
    <property type="entry name" value="Formyltransferase"/>
    <property type="match status" value="1"/>
</dbReference>
<dbReference type="Pfam" id="PF00551">
    <property type="entry name" value="Formyl_trans_N"/>
    <property type="match status" value="1"/>
</dbReference>
<dbReference type="InterPro" id="IPR005793">
    <property type="entry name" value="Formyl_trans_C"/>
</dbReference>
<gene>
    <name evidence="8" type="primary">fmt</name>
    <name evidence="11" type="ORF">IQ13_2846</name>
</gene>
<accession>A0A562SH85</accession>
<dbReference type="InterPro" id="IPR044135">
    <property type="entry name" value="Met-tRNA-FMT_C"/>
</dbReference>
<dbReference type="GO" id="GO:0004479">
    <property type="term" value="F:methionyl-tRNA formyltransferase activity"/>
    <property type="evidence" value="ECO:0007669"/>
    <property type="project" value="UniProtKB-UniRule"/>
</dbReference>
<evidence type="ECO:0000256" key="1">
    <source>
        <dbReference type="ARBA" id="ARBA00002606"/>
    </source>
</evidence>
<evidence type="ECO:0000259" key="9">
    <source>
        <dbReference type="Pfam" id="PF00551"/>
    </source>
</evidence>
<dbReference type="InterPro" id="IPR005794">
    <property type="entry name" value="Fmt"/>
</dbReference>
<dbReference type="PANTHER" id="PTHR11138:SF5">
    <property type="entry name" value="METHIONYL-TRNA FORMYLTRANSFERASE, MITOCHONDRIAL"/>
    <property type="match status" value="1"/>
</dbReference>
<dbReference type="EMBL" id="VLLE01000005">
    <property type="protein sequence ID" value="TWI80176.1"/>
    <property type="molecule type" value="Genomic_DNA"/>
</dbReference>
<comment type="similarity">
    <text evidence="2 8">Belongs to the Fmt family.</text>
</comment>
<dbReference type="InterPro" id="IPR036477">
    <property type="entry name" value="Formyl_transf_N_sf"/>
</dbReference>
<evidence type="ECO:0000256" key="8">
    <source>
        <dbReference type="HAMAP-Rule" id="MF_00182"/>
    </source>
</evidence>
<keyword evidence="6 8" id="KW-0648">Protein biosynthesis</keyword>
<name>A0A562SH85_9BACT</name>
<organism evidence="11 12">
    <name type="scientific">Lacibacter cauensis</name>
    <dbReference type="NCBI Taxonomy" id="510947"/>
    <lineage>
        <taxon>Bacteria</taxon>
        <taxon>Pseudomonadati</taxon>
        <taxon>Bacteroidota</taxon>
        <taxon>Chitinophagia</taxon>
        <taxon>Chitinophagales</taxon>
        <taxon>Chitinophagaceae</taxon>
        <taxon>Lacibacter</taxon>
    </lineage>
</organism>
<evidence type="ECO:0000256" key="6">
    <source>
        <dbReference type="ARBA" id="ARBA00022917"/>
    </source>
</evidence>
<evidence type="ECO:0000256" key="3">
    <source>
        <dbReference type="ARBA" id="ARBA00012261"/>
    </source>
</evidence>
<keyword evidence="12" id="KW-1185">Reference proteome</keyword>
<evidence type="ECO:0000256" key="4">
    <source>
        <dbReference type="ARBA" id="ARBA00016014"/>
    </source>
</evidence>
<sequence>MVTREFPRIVFMGTPEFAVASLDALVQAGYNVVGVITAPDKPAGRGMKLTESAVKKYAVQNGLHVLQPEKLKNPDFLNELIALRADLQIVVAFRMLPEVVWNMPKLGTVNVHGSLLPQYRGAAPINWAVINGEKETGVTTFKLKHEIDTGDILLQESFPVGEDETAGEVHDRMKEIGAQLLVKTVEGLVNGTLEEKPQSSMVNSELSIGDAEVSTAHSPLTTHHSPLKHAPKIFTETCKIDFTKTVDEVHNLIRGLSPFPGAFTTFNGKLMKIYRSKKEIVTGQAAPSNQTIGEPVTDGKTYFKFACSNGFVHVLELQLEGKKRMLIEDFLRGYRS</sequence>
<evidence type="ECO:0000313" key="12">
    <source>
        <dbReference type="Proteomes" id="UP000316167"/>
    </source>
</evidence>
<evidence type="ECO:0000313" key="11">
    <source>
        <dbReference type="EMBL" id="TWI80176.1"/>
    </source>
</evidence>
<feature type="domain" description="Formyl transferase N-terminal" evidence="9">
    <location>
        <begin position="8"/>
        <end position="185"/>
    </location>
</feature>
<reference evidence="11 12" key="1">
    <citation type="journal article" date="2015" name="Stand. Genomic Sci.">
        <title>Genomic Encyclopedia of Bacterial and Archaeal Type Strains, Phase III: the genomes of soil and plant-associated and newly described type strains.</title>
        <authorList>
            <person name="Whitman W.B."/>
            <person name="Woyke T."/>
            <person name="Klenk H.P."/>
            <person name="Zhou Y."/>
            <person name="Lilburn T.G."/>
            <person name="Beck B.J."/>
            <person name="De Vos P."/>
            <person name="Vandamme P."/>
            <person name="Eisen J.A."/>
            <person name="Garrity G."/>
            <person name="Hugenholtz P."/>
            <person name="Kyrpides N.C."/>
        </authorList>
    </citation>
    <scope>NUCLEOTIDE SEQUENCE [LARGE SCALE GENOMIC DNA]</scope>
    <source>
        <strain evidence="11 12">CGMCC 1.7271</strain>
    </source>
</reference>
<dbReference type="InterPro" id="IPR041711">
    <property type="entry name" value="Met-tRNA-FMT_N"/>
</dbReference>
<protein>
    <recommendedName>
        <fullName evidence="4 8">Methionyl-tRNA formyltransferase</fullName>
        <ecNumber evidence="3 8">2.1.2.9</ecNumber>
    </recommendedName>
</protein>
<comment type="caution">
    <text evidence="11">The sequence shown here is derived from an EMBL/GenBank/DDBJ whole genome shotgun (WGS) entry which is preliminary data.</text>
</comment>
<evidence type="ECO:0000256" key="2">
    <source>
        <dbReference type="ARBA" id="ARBA00010699"/>
    </source>
</evidence>
<dbReference type="InterPro" id="IPR002376">
    <property type="entry name" value="Formyl_transf_N"/>
</dbReference>